<dbReference type="STRING" id="6184.A0A430Q0L5"/>
<comment type="caution">
    <text evidence="2">The sequence shown here is derived from an EMBL/GenBank/DDBJ whole genome shotgun (WGS) entry which is preliminary data.</text>
</comment>
<sequence>LCNFYGYFLDVIATYQSKITRLEPIIGKILAAEAEERELRAAQSQLSKAEELVTCMKSETAPLSCVERRVDWFAERKRDKKTIGRKLKVSQSKKRKVSCDSDSE</sequence>
<feature type="coiled-coil region" evidence="1">
    <location>
        <begin position="32"/>
        <end position="59"/>
    </location>
</feature>
<dbReference type="AlphaFoldDB" id="A0A430Q0L5"/>
<organism evidence="2 3">
    <name type="scientific">Schistosoma bovis</name>
    <name type="common">Blood fluke</name>
    <dbReference type="NCBI Taxonomy" id="6184"/>
    <lineage>
        <taxon>Eukaryota</taxon>
        <taxon>Metazoa</taxon>
        <taxon>Spiralia</taxon>
        <taxon>Lophotrochozoa</taxon>
        <taxon>Platyhelminthes</taxon>
        <taxon>Trematoda</taxon>
        <taxon>Digenea</taxon>
        <taxon>Strigeidida</taxon>
        <taxon>Schistosomatoidea</taxon>
        <taxon>Schistosomatidae</taxon>
        <taxon>Schistosoma</taxon>
    </lineage>
</organism>
<protein>
    <submittedName>
        <fullName evidence="2">Uncharacterized protein</fullName>
    </submittedName>
</protein>
<evidence type="ECO:0000313" key="3">
    <source>
        <dbReference type="Proteomes" id="UP000290809"/>
    </source>
</evidence>
<accession>A0A430Q0L5</accession>
<dbReference type="EMBL" id="QMKO01003574">
    <property type="protein sequence ID" value="RTG81138.1"/>
    <property type="molecule type" value="Genomic_DNA"/>
</dbReference>
<evidence type="ECO:0000256" key="1">
    <source>
        <dbReference type="SAM" id="Coils"/>
    </source>
</evidence>
<evidence type="ECO:0000313" key="2">
    <source>
        <dbReference type="EMBL" id="RTG81138.1"/>
    </source>
</evidence>
<name>A0A430Q0L5_SCHBO</name>
<reference evidence="2 3" key="1">
    <citation type="journal article" date="2019" name="PLoS Pathog.">
        <title>Genome sequence of the bovine parasite Schistosoma bovis Tanzania.</title>
        <authorList>
            <person name="Oey H."/>
            <person name="Zakrzewski M."/>
            <person name="Gobert G."/>
            <person name="Gravermann K."/>
            <person name="Stoye J."/>
            <person name="Jones M."/>
            <person name="Mcmanus D."/>
            <person name="Krause L."/>
        </authorList>
    </citation>
    <scope>NUCLEOTIDE SEQUENCE [LARGE SCALE GENOMIC DNA]</scope>
    <source>
        <strain evidence="2 3">TAN1997</strain>
    </source>
</reference>
<proteinExistence type="predicted"/>
<gene>
    <name evidence="2" type="ORF">DC041_0002505</name>
</gene>
<keyword evidence="3" id="KW-1185">Reference proteome</keyword>
<keyword evidence="1" id="KW-0175">Coiled coil</keyword>
<dbReference type="Proteomes" id="UP000290809">
    <property type="component" value="Unassembled WGS sequence"/>
</dbReference>
<feature type="non-terminal residue" evidence="2">
    <location>
        <position position="1"/>
    </location>
</feature>